<evidence type="ECO:0000256" key="2">
    <source>
        <dbReference type="ARBA" id="ARBA00022559"/>
    </source>
</evidence>
<organism evidence="5 6">
    <name type="scientific">Legionella dresdenensis</name>
    <dbReference type="NCBI Taxonomy" id="450200"/>
    <lineage>
        <taxon>Bacteria</taxon>
        <taxon>Pseudomonadati</taxon>
        <taxon>Pseudomonadota</taxon>
        <taxon>Gammaproteobacteria</taxon>
        <taxon>Legionellales</taxon>
        <taxon>Legionellaceae</taxon>
        <taxon>Legionella</taxon>
    </lineage>
</organism>
<dbReference type="PIRSF" id="PIRSF000303">
    <property type="entry name" value="Glutathion_perox"/>
    <property type="match status" value="1"/>
</dbReference>
<evidence type="ECO:0000256" key="3">
    <source>
        <dbReference type="ARBA" id="ARBA00023002"/>
    </source>
</evidence>
<proteinExistence type="inferred from homology"/>
<dbReference type="PROSITE" id="PS51355">
    <property type="entry name" value="GLUTATHIONE_PEROXID_3"/>
    <property type="match status" value="1"/>
</dbReference>
<dbReference type="CDD" id="cd00340">
    <property type="entry name" value="GSH_Peroxidase"/>
    <property type="match status" value="1"/>
</dbReference>
<dbReference type="PANTHER" id="PTHR11592:SF78">
    <property type="entry name" value="GLUTATHIONE PEROXIDASE"/>
    <property type="match status" value="1"/>
</dbReference>
<evidence type="ECO:0000256" key="4">
    <source>
        <dbReference type="RuleBase" id="RU000499"/>
    </source>
</evidence>
<dbReference type="InterPro" id="IPR000889">
    <property type="entry name" value="Glutathione_peroxidase"/>
</dbReference>
<name>A0ABV8CDD6_9GAMM</name>
<reference evidence="6" key="1">
    <citation type="journal article" date="2019" name="Int. J. Syst. Evol. Microbiol.">
        <title>The Global Catalogue of Microorganisms (GCM) 10K type strain sequencing project: providing services to taxonomists for standard genome sequencing and annotation.</title>
        <authorList>
            <consortium name="The Broad Institute Genomics Platform"/>
            <consortium name="The Broad Institute Genome Sequencing Center for Infectious Disease"/>
            <person name="Wu L."/>
            <person name="Ma J."/>
        </authorList>
    </citation>
    <scope>NUCLEOTIDE SEQUENCE [LARGE SCALE GENOMIC DNA]</scope>
    <source>
        <strain evidence="6">CCUG 59858</strain>
    </source>
</reference>
<dbReference type="Pfam" id="PF00255">
    <property type="entry name" value="GSHPx"/>
    <property type="match status" value="1"/>
</dbReference>
<dbReference type="Proteomes" id="UP001595758">
    <property type="component" value="Unassembled WGS sequence"/>
</dbReference>
<dbReference type="PROSITE" id="PS00460">
    <property type="entry name" value="GLUTATHIONE_PEROXID_1"/>
    <property type="match status" value="1"/>
</dbReference>
<gene>
    <name evidence="5" type="ORF">ACFORL_04495</name>
</gene>
<comment type="caution">
    <text evidence="5">The sequence shown here is derived from an EMBL/GenBank/DDBJ whole genome shotgun (WGS) entry which is preliminary data.</text>
</comment>
<dbReference type="SUPFAM" id="SSF52833">
    <property type="entry name" value="Thioredoxin-like"/>
    <property type="match status" value="1"/>
</dbReference>
<dbReference type="InterPro" id="IPR029759">
    <property type="entry name" value="GPX_AS"/>
</dbReference>
<dbReference type="PANTHER" id="PTHR11592">
    <property type="entry name" value="GLUTATHIONE PEROXIDASE"/>
    <property type="match status" value="1"/>
</dbReference>
<keyword evidence="2 4" id="KW-0575">Peroxidase</keyword>
<protein>
    <recommendedName>
        <fullName evidence="4">Glutathione peroxidase</fullName>
    </recommendedName>
</protein>
<keyword evidence="6" id="KW-1185">Reference proteome</keyword>
<dbReference type="Gene3D" id="3.40.30.10">
    <property type="entry name" value="Glutaredoxin"/>
    <property type="match status" value="1"/>
</dbReference>
<dbReference type="GO" id="GO:0004601">
    <property type="term" value="F:peroxidase activity"/>
    <property type="evidence" value="ECO:0007669"/>
    <property type="project" value="UniProtKB-KW"/>
</dbReference>
<dbReference type="PRINTS" id="PR01011">
    <property type="entry name" value="GLUTPROXDASE"/>
</dbReference>
<accession>A0ABV8CDD6</accession>
<evidence type="ECO:0000256" key="1">
    <source>
        <dbReference type="ARBA" id="ARBA00006926"/>
    </source>
</evidence>
<evidence type="ECO:0000313" key="6">
    <source>
        <dbReference type="Proteomes" id="UP001595758"/>
    </source>
</evidence>
<dbReference type="RefSeq" id="WP_382341510.1">
    <property type="nucleotide sequence ID" value="NZ_JBHSAB010000004.1"/>
</dbReference>
<evidence type="ECO:0000313" key="5">
    <source>
        <dbReference type="EMBL" id="MFC3908333.1"/>
    </source>
</evidence>
<comment type="similarity">
    <text evidence="1 4">Belongs to the glutathione peroxidase family.</text>
</comment>
<dbReference type="InterPro" id="IPR036249">
    <property type="entry name" value="Thioredoxin-like_sf"/>
</dbReference>
<keyword evidence="3 4" id="KW-0560">Oxidoreductase</keyword>
<dbReference type="EMBL" id="JBHSAB010000004">
    <property type="protein sequence ID" value="MFC3908333.1"/>
    <property type="molecule type" value="Genomic_DNA"/>
</dbReference>
<sequence>MDTTAETLYQVPVTTMNNETTTLGKYNDQVLLIVNVASRCGFTPQYAQLEQLYSKYKDRGFAILGFPCDQFMHQEPGNNDEIQAFAESCYRITFPLFAKIDVKGKNQAPLYAYIKKNLKKRPLKFIPWNFSKILIDRKGNVLKQFLPTTSFTKIRNEIEGLL</sequence>